<keyword evidence="2" id="KW-1185">Reference proteome</keyword>
<dbReference type="AlphaFoldDB" id="A0A7W6PBF9"/>
<protein>
    <submittedName>
        <fullName evidence="1">Uncharacterized protein</fullName>
    </submittedName>
</protein>
<dbReference type="EMBL" id="JACIDZ010000023">
    <property type="protein sequence ID" value="MBB4124432.1"/>
    <property type="molecule type" value="Genomic_DNA"/>
</dbReference>
<evidence type="ECO:0000313" key="1">
    <source>
        <dbReference type="EMBL" id="MBB4124432.1"/>
    </source>
</evidence>
<accession>A0A7W6PBF9</accession>
<proteinExistence type="predicted"/>
<evidence type="ECO:0000313" key="2">
    <source>
        <dbReference type="Proteomes" id="UP000530571"/>
    </source>
</evidence>
<name>A0A7W6PBF9_9HYPH</name>
<dbReference type="Proteomes" id="UP000530571">
    <property type="component" value="Unassembled WGS sequence"/>
</dbReference>
<sequence>MNKNDFISGKHVTESWIDRPTLMNGKPVRVLAAGTA</sequence>
<reference evidence="1 2" key="1">
    <citation type="submission" date="2020-08" db="EMBL/GenBank/DDBJ databases">
        <title>Genomic Encyclopedia of Type Strains, Phase IV (KMG-IV): sequencing the most valuable type-strain genomes for metagenomic binning, comparative biology and taxonomic classification.</title>
        <authorList>
            <person name="Goeker M."/>
        </authorList>
    </citation>
    <scope>NUCLEOTIDE SEQUENCE [LARGE SCALE GENOMIC DNA]</scope>
    <source>
        <strain evidence="1 2">DSM 28101</strain>
    </source>
</reference>
<gene>
    <name evidence="1" type="ORF">GGR30_004390</name>
</gene>
<organism evidence="1 2">
    <name type="scientific">Martelella radicis</name>
    <dbReference type="NCBI Taxonomy" id="1397476"/>
    <lineage>
        <taxon>Bacteria</taxon>
        <taxon>Pseudomonadati</taxon>
        <taxon>Pseudomonadota</taxon>
        <taxon>Alphaproteobacteria</taxon>
        <taxon>Hyphomicrobiales</taxon>
        <taxon>Aurantimonadaceae</taxon>
        <taxon>Martelella</taxon>
    </lineage>
</organism>
<comment type="caution">
    <text evidence="1">The sequence shown here is derived from an EMBL/GenBank/DDBJ whole genome shotgun (WGS) entry which is preliminary data.</text>
</comment>